<keyword evidence="2" id="KW-1185">Reference proteome</keyword>
<evidence type="ECO:0000313" key="2">
    <source>
        <dbReference type="Proteomes" id="UP000030170"/>
    </source>
</evidence>
<dbReference type="PANTHER" id="PTHR39550:SF1">
    <property type="entry name" value="SLL0658 PROTEIN"/>
    <property type="match status" value="1"/>
</dbReference>
<gene>
    <name evidence="1" type="ORF">DO97_10755</name>
</gene>
<dbReference type="RefSeq" id="WP_036534270.1">
    <property type="nucleotide sequence ID" value="NZ_JJML01000030.1"/>
</dbReference>
<dbReference type="EMBL" id="JJML01000030">
    <property type="protein sequence ID" value="KGF72283.1"/>
    <property type="molecule type" value="Genomic_DNA"/>
</dbReference>
<dbReference type="Pfam" id="PF11848">
    <property type="entry name" value="DUF3368"/>
    <property type="match status" value="1"/>
</dbReference>
<sequence>MPIDRVVINASPLIVLFKSGQAELLPRLFNEIQIPQAVWEEVTATKNDIAAQQLPSISWANPLEVTIHPAIAAWDLGAGESTVLSFALENPDYRAMIDDAAARHCARALGIATFGTGGAIVLAKQRGLIESVGDRLQQLRDAGLWLSEEVVSLLKQQAGEEV</sequence>
<proteinExistence type="predicted"/>
<dbReference type="PANTHER" id="PTHR39550">
    <property type="entry name" value="SLL0658 PROTEIN"/>
    <property type="match status" value="1"/>
</dbReference>
<dbReference type="Proteomes" id="UP000030170">
    <property type="component" value="Unassembled WGS sequence"/>
</dbReference>
<dbReference type="InterPro" id="IPR021799">
    <property type="entry name" value="PIN-like_prokaryotic"/>
</dbReference>
<accession>A0A098TN64</accession>
<dbReference type="STRING" id="1497020.DO97_10755"/>
<protein>
    <submittedName>
        <fullName evidence="1">Twitching motility protein PilT</fullName>
    </submittedName>
</protein>
<evidence type="ECO:0000313" key="1">
    <source>
        <dbReference type="EMBL" id="KGF72283.1"/>
    </source>
</evidence>
<comment type="caution">
    <text evidence="1">The sequence shown here is derived from an EMBL/GenBank/DDBJ whole genome shotgun (WGS) entry which is preliminary data.</text>
</comment>
<organism evidence="1 2">
    <name type="scientific">Neosynechococcus sphagnicola sy1</name>
    <dbReference type="NCBI Taxonomy" id="1497020"/>
    <lineage>
        <taxon>Bacteria</taxon>
        <taxon>Bacillati</taxon>
        <taxon>Cyanobacteriota</taxon>
        <taxon>Cyanophyceae</taxon>
        <taxon>Neosynechococcales</taxon>
        <taxon>Neosynechococcaceae</taxon>
        <taxon>Neosynechococcus</taxon>
    </lineage>
</organism>
<name>A0A098TN64_9CYAN</name>
<dbReference type="OrthoDB" id="556724at2"/>
<reference evidence="1 2" key="1">
    <citation type="journal article" date="2014" name="Mol. Ecol.">
        <title>Evolution of Synechococcus.</title>
        <authorList>
            <person name="Dvorak P."/>
            <person name="Casamatta D."/>
            <person name="Hasler P."/>
            <person name="Poulickova A."/>
            <person name="Ondrej V."/>
            <person name="Sanges R."/>
        </authorList>
    </citation>
    <scope>NUCLEOTIDE SEQUENCE [LARGE SCALE GENOMIC DNA]</scope>
    <source>
        <strain evidence="1 2">CAUP A 1101</strain>
    </source>
</reference>
<dbReference type="AlphaFoldDB" id="A0A098TN64"/>